<sequence length="122" mass="13299">MAHERRHFVRVHFAAPAQLVSGDFTLQVQVLDLSLKGALIVLPEGVRMKQESICTLTLPLSSDSGQIQMAALVAHVDARQLGLLCTHSDLDSVTHLRRLIELQLGDPTLLERDLGELVGAVS</sequence>
<comment type="subunit">
    <text evidence="1">Monomer in both c-di-GMP-bound and free forms.</text>
</comment>
<dbReference type="Proteomes" id="UP000239326">
    <property type="component" value="Chromosome"/>
</dbReference>
<dbReference type="KEGG" id="simp:C6571_14510"/>
<keyword evidence="4" id="KW-1185">Reference proteome</keyword>
<reference evidence="3 4" key="1">
    <citation type="submission" date="2018-03" db="EMBL/GenBank/DDBJ databases">
        <title>Genome sequencing of Simplicispira sp.</title>
        <authorList>
            <person name="Kim S.-J."/>
            <person name="Heo J."/>
            <person name="Kwon S.-W."/>
        </authorList>
    </citation>
    <scope>NUCLEOTIDE SEQUENCE [LARGE SCALE GENOMIC DNA]</scope>
    <source>
        <strain evidence="3 4">SC1-8</strain>
    </source>
</reference>
<dbReference type="Gene3D" id="2.40.10.220">
    <property type="entry name" value="predicted glycosyltransferase like domains"/>
    <property type="match status" value="1"/>
</dbReference>
<keyword evidence="1" id="KW-0973">c-di-GMP</keyword>
<dbReference type="EMBL" id="CP027669">
    <property type="protein sequence ID" value="AVO42344.1"/>
    <property type="molecule type" value="Genomic_DNA"/>
</dbReference>
<dbReference type="GO" id="GO:0035438">
    <property type="term" value="F:cyclic-di-GMP binding"/>
    <property type="evidence" value="ECO:0007669"/>
    <property type="project" value="InterPro"/>
</dbReference>
<accession>A0A2S0N2G6</accession>
<dbReference type="AlphaFoldDB" id="A0A2S0N2G6"/>
<dbReference type="RefSeq" id="WP_106447321.1">
    <property type="nucleotide sequence ID" value="NZ_CP027669.1"/>
</dbReference>
<feature type="domain" description="PilZ" evidence="2">
    <location>
        <begin position="4"/>
        <end position="101"/>
    </location>
</feature>
<proteinExistence type="predicted"/>
<dbReference type="InterPro" id="IPR009875">
    <property type="entry name" value="PilZ_domain"/>
</dbReference>
<evidence type="ECO:0000259" key="2">
    <source>
        <dbReference type="Pfam" id="PF07238"/>
    </source>
</evidence>
<comment type="function">
    <text evidence="1">Binds the second messenger bis-(3'-5') cyclic dimeric guanosine monophosphate (c-di-GMP). Can bind two c-di-GMP molecules per monomer. May play a role in bacterial second-messenger regulated processes. Binding to c-di-GMP induces a conformational change of the C- and N-termini resulting in the exposure of a highly negative surface on one side of the protein to a possible effector protein.</text>
</comment>
<dbReference type="PIRSF" id="PIRSF028141">
    <property type="entry name" value="C-di-GMP_BP_PA4608"/>
    <property type="match status" value="1"/>
</dbReference>
<organism evidence="3 4">
    <name type="scientific">Simplicispira suum</name>
    <dbReference type="NCBI Taxonomy" id="2109915"/>
    <lineage>
        <taxon>Bacteria</taxon>
        <taxon>Pseudomonadati</taxon>
        <taxon>Pseudomonadota</taxon>
        <taxon>Betaproteobacteria</taxon>
        <taxon>Burkholderiales</taxon>
        <taxon>Comamonadaceae</taxon>
        <taxon>Simplicispira</taxon>
    </lineage>
</organism>
<gene>
    <name evidence="3" type="ORF">C6571_14510</name>
</gene>
<name>A0A2S0N2G6_9BURK</name>
<evidence type="ECO:0000256" key="1">
    <source>
        <dbReference type="PIRNR" id="PIRNR028141"/>
    </source>
</evidence>
<dbReference type="OrthoDB" id="5298508at2"/>
<evidence type="ECO:0000313" key="4">
    <source>
        <dbReference type="Proteomes" id="UP000239326"/>
    </source>
</evidence>
<dbReference type="Pfam" id="PF07238">
    <property type="entry name" value="PilZ"/>
    <property type="match status" value="1"/>
</dbReference>
<dbReference type="SUPFAM" id="SSF141371">
    <property type="entry name" value="PilZ domain-like"/>
    <property type="match status" value="1"/>
</dbReference>
<keyword evidence="1" id="KW-0547">Nucleotide-binding</keyword>
<evidence type="ECO:0000313" key="3">
    <source>
        <dbReference type="EMBL" id="AVO42344.1"/>
    </source>
</evidence>
<protein>
    <recommendedName>
        <fullName evidence="1">Cyclic diguanosine monophosphate-binding protein</fullName>
        <shortName evidence="1">c-di-GMP-binding protein</shortName>
    </recommendedName>
    <alternativeName>
        <fullName evidence="1">Pilz domain-containing protein</fullName>
    </alternativeName>
</protein>
<dbReference type="InterPro" id="IPR027021">
    <property type="entry name" value="C-di-GMP_BP_PA4608"/>
</dbReference>